<protein>
    <submittedName>
        <fullName evidence="2">Uncharacterized protein</fullName>
    </submittedName>
</protein>
<evidence type="ECO:0000256" key="1">
    <source>
        <dbReference type="SAM" id="Phobius"/>
    </source>
</evidence>
<dbReference type="RefSeq" id="WP_172172180.1">
    <property type="nucleotide sequence ID" value="NZ_WOEZ01000185.1"/>
</dbReference>
<accession>A0A972NVC4</accession>
<dbReference type="Proteomes" id="UP000655523">
    <property type="component" value="Unassembled WGS sequence"/>
</dbReference>
<name>A0A972NVC4_9BURK</name>
<evidence type="ECO:0000313" key="2">
    <source>
        <dbReference type="EMBL" id="NPT59123.1"/>
    </source>
</evidence>
<sequence length="87" mass="9716">MDNTVLYIGGAVATAVGTVAWWTFRSIHGRVEANEKDLAAFKLHCAETYVTSSALEKAIDRFSESINAVFDKLNRIDEKLDRKVDKP</sequence>
<organism evidence="2 3">
    <name type="scientific">Paraburkholderia elongata</name>
    <dbReference type="NCBI Taxonomy" id="2675747"/>
    <lineage>
        <taxon>Bacteria</taxon>
        <taxon>Pseudomonadati</taxon>
        <taxon>Pseudomonadota</taxon>
        <taxon>Betaproteobacteria</taxon>
        <taxon>Burkholderiales</taxon>
        <taxon>Burkholderiaceae</taxon>
        <taxon>Paraburkholderia</taxon>
    </lineage>
</organism>
<proteinExistence type="predicted"/>
<gene>
    <name evidence="2" type="ORF">GNZ13_32330</name>
</gene>
<evidence type="ECO:0000313" key="3">
    <source>
        <dbReference type="Proteomes" id="UP000655523"/>
    </source>
</evidence>
<dbReference type="AlphaFoldDB" id="A0A972NVC4"/>
<comment type="caution">
    <text evidence="2">The sequence shown here is derived from an EMBL/GenBank/DDBJ whole genome shotgun (WGS) entry which is preliminary data.</text>
</comment>
<keyword evidence="3" id="KW-1185">Reference proteome</keyword>
<reference evidence="2 3" key="1">
    <citation type="submission" date="2019-11" db="EMBL/GenBank/DDBJ databases">
        <title>Metabolism of dissolved organic matter in forest soils.</title>
        <authorList>
            <person name="Cyle K.T."/>
            <person name="Wilhelm R.C."/>
            <person name="Martinez C.E."/>
        </authorList>
    </citation>
    <scope>NUCLEOTIDE SEQUENCE [LARGE SCALE GENOMIC DNA]</scope>
    <source>
        <strain evidence="2 3">5N</strain>
    </source>
</reference>
<dbReference type="EMBL" id="WOEZ01000185">
    <property type="protein sequence ID" value="NPT59123.1"/>
    <property type="molecule type" value="Genomic_DNA"/>
</dbReference>
<keyword evidence="1" id="KW-0472">Membrane</keyword>
<keyword evidence="1" id="KW-1133">Transmembrane helix</keyword>
<feature type="transmembrane region" description="Helical" evidence="1">
    <location>
        <begin position="6"/>
        <end position="24"/>
    </location>
</feature>
<keyword evidence="1" id="KW-0812">Transmembrane</keyword>